<dbReference type="EMBL" id="MN739312">
    <property type="protein sequence ID" value="QHS98239.1"/>
    <property type="molecule type" value="Genomic_DNA"/>
</dbReference>
<evidence type="ECO:0000313" key="1">
    <source>
        <dbReference type="EMBL" id="QHS98239.1"/>
    </source>
</evidence>
<proteinExistence type="predicted"/>
<dbReference type="AlphaFoldDB" id="A0A6C0C3A3"/>
<name>A0A6C0C3A3_9ZZZZ</name>
<reference evidence="1" key="1">
    <citation type="journal article" date="2020" name="Nature">
        <title>Giant virus diversity and host interactions through global metagenomics.</title>
        <authorList>
            <person name="Schulz F."/>
            <person name="Roux S."/>
            <person name="Paez-Espino D."/>
            <person name="Jungbluth S."/>
            <person name="Walsh D.A."/>
            <person name="Denef V.J."/>
            <person name="McMahon K.D."/>
            <person name="Konstantinidis K.T."/>
            <person name="Eloe-Fadrosh E.A."/>
            <person name="Kyrpides N.C."/>
            <person name="Woyke T."/>
        </authorList>
    </citation>
    <scope>NUCLEOTIDE SEQUENCE</scope>
    <source>
        <strain evidence="1">GVMAG-M-3300020182-84</strain>
    </source>
</reference>
<organism evidence="1">
    <name type="scientific">viral metagenome</name>
    <dbReference type="NCBI Taxonomy" id="1070528"/>
    <lineage>
        <taxon>unclassified sequences</taxon>
        <taxon>metagenomes</taxon>
        <taxon>organismal metagenomes</taxon>
    </lineage>
</organism>
<protein>
    <recommendedName>
        <fullName evidence="2">Glycosyltransferase 2-like domain-containing protein</fullName>
    </recommendedName>
</protein>
<evidence type="ECO:0008006" key="2">
    <source>
        <dbReference type="Google" id="ProtNLM"/>
    </source>
</evidence>
<sequence length="271" mass="31772">MEQIIKKYVSEYNPCVCLVCHSENDSFSLSFMSSLISSKDFLNNYNIPLHIEVSNNSNNHCRNKVKNDLLAKACSIQKITHILYVNDNICWNPIDIIKLLLSNKYCVSAVIPDTTFNWDKIYNNPDIINQWKQINEIQHLNNNAEEVLQYHILDYNIGYIDNNLNLENSTGKVDFFKMGFTLLKIDMIKKLQLCFPRTKYYDEKLSKHQNNNTHFLFNSGIENNTYFNENDIFLKRWKNIGGTLWINVSINVTLTNTQYYKGSFYNSITQI</sequence>
<accession>A0A6C0C3A3</accession>